<gene>
    <name evidence="2" type="ORF">NJQ99_11350</name>
</gene>
<name>A0A9J6PGR0_9PROT</name>
<comment type="caution">
    <text evidence="2">The sequence shown here is derived from an EMBL/GenBank/DDBJ whole genome shotgun (WGS) entry which is preliminary data.</text>
</comment>
<feature type="transmembrane region" description="Helical" evidence="1">
    <location>
        <begin position="78"/>
        <end position="103"/>
    </location>
</feature>
<accession>A0A9J6PGR0</accession>
<feature type="transmembrane region" description="Helical" evidence="1">
    <location>
        <begin position="140"/>
        <end position="162"/>
    </location>
</feature>
<dbReference type="AlphaFoldDB" id="A0A9J6PGR0"/>
<proteinExistence type="predicted"/>
<evidence type="ECO:0000313" key="2">
    <source>
        <dbReference type="EMBL" id="MCP1337008.1"/>
    </source>
</evidence>
<dbReference type="EMBL" id="JAMZFT010000002">
    <property type="protein sequence ID" value="MCP1337008.1"/>
    <property type="molecule type" value="Genomic_DNA"/>
</dbReference>
<dbReference type="RefSeq" id="WP_269332947.1">
    <property type="nucleotide sequence ID" value="NZ_JAMZFT010000002.1"/>
</dbReference>
<protein>
    <recommendedName>
        <fullName evidence="4">Permease</fullName>
    </recommendedName>
</protein>
<keyword evidence="1" id="KW-0812">Transmembrane</keyword>
<keyword evidence="3" id="KW-1185">Reference proteome</keyword>
<evidence type="ECO:0008006" key="4">
    <source>
        <dbReference type="Google" id="ProtNLM"/>
    </source>
</evidence>
<evidence type="ECO:0000313" key="3">
    <source>
        <dbReference type="Proteomes" id="UP001055804"/>
    </source>
</evidence>
<reference evidence="2" key="1">
    <citation type="submission" date="2022-06" db="EMBL/GenBank/DDBJ databases">
        <title>Isolation and Genomics of Futiania mangrovii gen. nov., sp. nov., a Rare and Metabolically-versatile member in the Class Alphaproteobacteria.</title>
        <authorList>
            <person name="Liu L."/>
            <person name="Huang W.-C."/>
            <person name="Pan J."/>
            <person name="Li J."/>
            <person name="Huang Y."/>
            <person name="Du H."/>
            <person name="Liu Y."/>
            <person name="Li M."/>
        </authorList>
    </citation>
    <scope>NUCLEOTIDE SEQUENCE</scope>
    <source>
        <strain evidence="2">FT118</strain>
    </source>
</reference>
<keyword evidence="1" id="KW-1133">Transmembrane helix</keyword>
<evidence type="ECO:0000256" key="1">
    <source>
        <dbReference type="SAM" id="Phobius"/>
    </source>
</evidence>
<dbReference type="Proteomes" id="UP001055804">
    <property type="component" value="Unassembled WGS sequence"/>
</dbReference>
<sequence length="167" mass="17372">MLGALLFIYGLLGAVALYAHMRRGPEVHAEAAGTALAQLKPLALRMPLAMLLAGFLSHLIPPEMIVSSVGAEAGLRGILAASLVGMLMPGGPMVTFPVVIVLFRNDAGAAQMVALLTSWAVLAGHRVLAFEAPLLGWRFVALRLVPSLPLPVIAGLLAQAVLDARLG</sequence>
<organism evidence="2 3">
    <name type="scientific">Futiania mangrovi</name>
    <dbReference type="NCBI Taxonomy" id="2959716"/>
    <lineage>
        <taxon>Bacteria</taxon>
        <taxon>Pseudomonadati</taxon>
        <taxon>Pseudomonadota</taxon>
        <taxon>Alphaproteobacteria</taxon>
        <taxon>Futianiales</taxon>
        <taxon>Futianiaceae</taxon>
        <taxon>Futiania</taxon>
    </lineage>
</organism>
<feature type="transmembrane region" description="Helical" evidence="1">
    <location>
        <begin position="45"/>
        <end position="66"/>
    </location>
</feature>
<keyword evidence="1" id="KW-0472">Membrane</keyword>
<feature type="transmembrane region" description="Helical" evidence="1">
    <location>
        <begin position="109"/>
        <end position="128"/>
    </location>
</feature>